<dbReference type="InterPro" id="IPR013429">
    <property type="entry name" value="Regulatory_FmdB_Zinc_ribbon"/>
</dbReference>
<sequence length="95" mass="10149">MPLYEFRCTGCGPLERSFAMAEVPSSIVCPQCSADSRRVMSTPRLSHASSAAMGLLDATARSAHEPAVVNGSLPGTRRTVTPTTSNPLHRKLPRP</sequence>
<feature type="compositionally biased region" description="Polar residues" evidence="1">
    <location>
        <begin position="78"/>
        <end position="87"/>
    </location>
</feature>
<dbReference type="NCBIfam" id="TIGR02605">
    <property type="entry name" value="CxxC_CxxC_SSSS"/>
    <property type="match status" value="1"/>
</dbReference>
<name>A0ABU4BVD3_RHOGO</name>
<evidence type="ECO:0000313" key="3">
    <source>
        <dbReference type="EMBL" id="MDV6268186.1"/>
    </source>
</evidence>
<feature type="region of interest" description="Disordered" evidence="1">
    <location>
        <begin position="66"/>
        <end position="95"/>
    </location>
</feature>
<organism evidence="3 4">
    <name type="scientific">Rhodococcus globerulus</name>
    <dbReference type="NCBI Taxonomy" id="33008"/>
    <lineage>
        <taxon>Bacteria</taxon>
        <taxon>Bacillati</taxon>
        <taxon>Actinomycetota</taxon>
        <taxon>Actinomycetes</taxon>
        <taxon>Mycobacteriales</taxon>
        <taxon>Nocardiaceae</taxon>
        <taxon>Rhodococcus</taxon>
    </lineage>
</organism>
<dbReference type="SMART" id="SM00834">
    <property type="entry name" value="CxxC_CXXC_SSSS"/>
    <property type="match status" value="1"/>
</dbReference>
<comment type="caution">
    <text evidence="3">The sequence shown here is derived from an EMBL/GenBank/DDBJ whole genome shotgun (WGS) entry which is preliminary data.</text>
</comment>
<protein>
    <submittedName>
        <fullName evidence="3">Zinc ribbon domain-containing protein</fullName>
    </submittedName>
</protein>
<proteinExistence type="predicted"/>
<evidence type="ECO:0000259" key="2">
    <source>
        <dbReference type="SMART" id="SM00834"/>
    </source>
</evidence>
<gene>
    <name evidence="3" type="ORF">R3Q16_16375</name>
</gene>
<feature type="domain" description="Putative regulatory protein FmdB zinc ribbon" evidence="2">
    <location>
        <begin position="1"/>
        <end position="41"/>
    </location>
</feature>
<dbReference type="EMBL" id="JAWLKB010000006">
    <property type="protein sequence ID" value="MDV6268186.1"/>
    <property type="molecule type" value="Genomic_DNA"/>
</dbReference>
<reference evidence="3 4" key="1">
    <citation type="submission" date="2023-10" db="EMBL/GenBank/DDBJ databases">
        <title>Development of a sustainable strategy for remediation of hydrocarbon-contaminated territories based on the waste exchange concept.</title>
        <authorList>
            <person name="Krivoruchko A."/>
        </authorList>
    </citation>
    <scope>NUCLEOTIDE SEQUENCE [LARGE SCALE GENOMIC DNA]</scope>
    <source>
        <strain evidence="3 4">IEGM 1203</strain>
    </source>
</reference>
<dbReference type="Pfam" id="PF09723">
    <property type="entry name" value="Zn_ribbon_8"/>
    <property type="match status" value="1"/>
</dbReference>
<evidence type="ECO:0000313" key="4">
    <source>
        <dbReference type="Proteomes" id="UP001185927"/>
    </source>
</evidence>
<dbReference type="Proteomes" id="UP001185927">
    <property type="component" value="Unassembled WGS sequence"/>
</dbReference>
<keyword evidence="4" id="KW-1185">Reference proteome</keyword>
<evidence type="ECO:0000256" key="1">
    <source>
        <dbReference type="SAM" id="MobiDB-lite"/>
    </source>
</evidence>
<accession>A0ABU4BVD3</accession>
<dbReference type="RefSeq" id="WP_072782287.1">
    <property type="nucleotide sequence ID" value="NZ_CP079698.1"/>
</dbReference>